<dbReference type="AlphaFoldDB" id="A0A9W4RN37"/>
<evidence type="ECO:0000313" key="3">
    <source>
        <dbReference type="Proteomes" id="UP001152533"/>
    </source>
</evidence>
<keyword evidence="3" id="KW-1185">Reference proteome</keyword>
<reference evidence="2" key="1">
    <citation type="submission" date="2022-08" db="EMBL/GenBank/DDBJ databases">
        <authorList>
            <person name="Giroux E."/>
            <person name="Giroux E."/>
        </authorList>
    </citation>
    <scope>NUCLEOTIDE SEQUENCE</scope>
    <source>
        <strain evidence="2">H1091258</strain>
    </source>
</reference>
<dbReference type="EMBL" id="CAMGZC010000148">
    <property type="protein sequence ID" value="CAI0644150.1"/>
    <property type="molecule type" value="Genomic_DNA"/>
</dbReference>
<feature type="compositionally biased region" description="Low complexity" evidence="1">
    <location>
        <begin position="66"/>
        <end position="80"/>
    </location>
</feature>
<evidence type="ECO:0000313" key="2">
    <source>
        <dbReference type="EMBL" id="CAI0644150.1"/>
    </source>
</evidence>
<feature type="compositionally biased region" description="Basic and acidic residues" evidence="1">
    <location>
        <begin position="261"/>
        <end position="275"/>
    </location>
</feature>
<accession>A0A9W4RN37</accession>
<sequence>MARFTCRVETALETITHPGRQPQKACEGECDLKAWASGPFGNPGEDMLDQIIDILELARNCTNSPGSDSEIGASSIGSGSPYPRPYIRLETSTGDEDSLMIPSQFHQSPIDRELEGASKHLPAFNERGTKVSDMVNGLVQEIDALLEIPELVSFRKQHPDISDSEEDVYADPSAKPEPLCVSKKGALCSSAKPAPLNVQKDTTTDSSPNTTSAMPGPLQTNKIKRKPVASRASRIPLRSNSAKPVAPSLKNNILQPISGNEKGRRDRNAMSDKENWQSQPNASTELARSQVNARWVDWSLEAQDNTSLFGEFSLLQSPRKRMASKKDSLFSSPDPVIYIDPEERTTWLDLDKTITGLTTPLAVIPEEDEPDEDDSIDFLLDPIQNAPIRPNRNLLLDCSIPLTWDKETASDTCIQGISPDDNRSSFIATAFHDSPCPRRSINIDALIHQIAQPLDEATYDDDGFLIEPKVDELDVGVTDLDEQLSRRQAYPSQILLWPLRHSQQTAESAETEDEDASSFGVPCNRDEWCLPEDRLPEVYHCGEFLSLRKKFAAGSHDAEEI</sequence>
<protein>
    <submittedName>
        <fullName evidence="2">Uncharacterized protein</fullName>
    </submittedName>
</protein>
<name>A0A9W4RN37_9PEZI</name>
<comment type="caution">
    <text evidence="2">The sequence shown here is derived from an EMBL/GenBank/DDBJ whole genome shotgun (WGS) entry which is preliminary data.</text>
</comment>
<organism evidence="2 3">
    <name type="scientific">Colletotrichum noveboracense</name>
    <dbReference type="NCBI Taxonomy" id="2664923"/>
    <lineage>
        <taxon>Eukaryota</taxon>
        <taxon>Fungi</taxon>
        <taxon>Dikarya</taxon>
        <taxon>Ascomycota</taxon>
        <taxon>Pezizomycotina</taxon>
        <taxon>Sordariomycetes</taxon>
        <taxon>Hypocreomycetidae</taxon>
        <taxon>Glomerellales</taxon>
        <taxon>Glomerellaceae</taxon>
        <taxon>Colletotrichum</taxon>
        <taxon>Colletotrichum gloeosporioides species complex</taxon>
    </lineage>
</organism>
<evidence type="ECO:0000256" key="1">
    <source>
        <dbReference type="SAM" id="MobiDB-lite"/>
    </source>
</evidence>
<proteinExistence type="predicted"/>
<feature type="region of interest" description="Disordered" evidence="1">
    <location>
        <begin position="63"/>
        <end position="83"/>
    </location>
</feature>
<feature type="compositionally biased region" description="Polar residues" evidence="1">
    <location>
        <begin position="249"/>
        <end position="258"/>
    </location>
</feature>
<feature type="compositionally biased region" description="Polar residues" evidence="1">
    <location>
        <begin position="276"/>
        <end position="285"/>
    </location>
</feature>
<gene>
    <name evidence="2" type="ORF">CGXH109_LOCUS32727</name>
</gene>
<dbReference type="Proteomes" id="UP001152533">
    <property type="component" value="Unassembled WGS sequence"/>
</dbReference>
<feature type="region of interest" description="Disordered" evidence="1">
    <location>
        <begin position="192"/>
        <end position="285"/>
    </location>
</feature>